<proteinExistence type="predicted"/>
<dbReference type="EMBL" id="MK072257">
    <property type="protein sequence ID" value="AYV81072.1"/>
    <property type="molecule type" value="Genomic_DNA"/>
</dbReference>
<sequence length="32" mass="3896">MHFKTIDGNLPALKKLTYFHFMMVFRFMADLM</sequence>
<reference evidence="1" key="1">
    <citation type="submission" date="2018-10" db="EMBL/GenBank/DDBJ databases">
        <title>Hidden diversity of soil giant viruses.</title>
        <authorList>
            <person name="Schulz F."/>
            <person name="Alteio L."/>
            <person name="Goudeau D."/>
            <person name="Ryan E.M."/>
            <person name="Malmstrom R.R."/>
            <person name="Blanchard J."/>
            <person name="Woyke T."/>
        </authorList>
    </citation>
    <scope>NUCLEOTIDE SEQUENCE</scope>
    <source>
        <strain evidence="1">HAV1</strain>
    </source>
</reference>
<gene>
    <name evidence="1" type="ORF">Harvfovirus15_16</name>
</gene>
<name>A0A3G5A1K1_9VIRU</name>
<evidence type="ECO:0000313" key="1">
    <source>
        <dbReference type="EMBL" id="AYV81072.1"/>
    </source>
</evidence>
<organism evidence="1">
    <name type="scientific">Harvfovirus sp</name>
    <dbReference type="NCBI Taxonomy" id="2487768"/>
    <lineage>
        <taxon>Viruses</taxon>
        <taxon>Varidnaviria</taxon>
        <taxon>Bamfordvirae</taxon>
        <taxon>Nucleocytoviricota</taxon>
        <taxon>Megaviricetes</taxon>
        <taxon>Imitervirales</taxon>
        <taxon>Mimiviridae</taxon>
        <taxon>Klosneuvirinae</taxon>
    </lineage>
</organism>
<protein>
    <submittedName>
        <fullName evidence="1">Uncharacterized protein</fullName>
    </submittedName>
</protein>
<accession>A0A3G5A1K1</accession>